<keyword evidence="1" id="KW-1133">Transmembrane helix</keyword>
<dbReference type="Pfam" id="PF11292">
    <property type="entry name" value="DUF3093"/>
    <property type="match status" value="1"/>
</dbReference>
<dbReference type="AlphaFoldDB" id="A0A1T5JFD8"/>
<gene>
    <name evidence="2" type="ORF">SAMN06309945_1487</name>
</gene>
<dbReference type="RefSeq" id="WP_079727511.1">
    <property type="nucleotide sequence ID" value="NZ_FUZP01000001.1"/>
</dbReference>
<reference evidence="2 3" key="1">
    <citation type="submission" date="2017-02" db="EMBL/GenBank/DDBJ databases">
        <authorList>
            <person name="Peterson S.W."/>
        </authorList>
    </citation>
    <scope>NUCLEOTIDE SEQUENCE [LARGE SCALE GENOMIC DNA]</scope>
    <source>
        <strain evidence="2 3">VKM Ac-2059</strain>
    </source>
</reference>
<organism evidence="2 3">
    <name type="scientific">Okibacterium fritillariae</name>
    <dbReference type="NCBI Taxonomy" id="123320"/>
    <lineage>
        <taxon>Bacteria</taxon>
        <taxon>Bacillati</taxon>
        <taxon>Actinomycetota</taxon>
        <taxon>Actinomycetes</taxon>
        <taxon>Micrococcales</taxon>
        <taxon>Microbacteriaceae</taxon>
        <taxon>Okibacterium</taxon>
    </lineage>
</organism>
<protein>
    <recommendedName>
        <fullName evidence="4">DUF3093 domain-containing protein</fullName>
    </recommendedName>
</protein>
<accession>A0A1T5JFD8</accession>
<dbReference type="OrthoDB" id="3217020at2"/>
<evidence type="ECO:0000313" key="3">
    <source>
        <dbReference type="Proteomes" id="UP000190857"/>
    </source>
</evidence>
<keyword evidence="3" id="KW-1185">Reference proteome</keyword>
<dbReference type="InterPro" id="IPR021443">
    <property type="entry name" value="DUF3093"/>
</dbReference>
<dbReference type="Proteomes" id="UP000190857">
    <property type="component" value="Unassembled WGS sequence"/>
</dbReference>
<feature type="transmembrane region" description="Helical" evidence="1">
    <location>
        <begin position="42"/>
        <end position="62"/>
    </location>
</feature>
<dbReference type="EMBL" id="FUZP01000001">
    <property type="protein sequence ID" value="SKC50074.1"/>
    <property type="molecule type" value="Genomic_DNA"/>
</dbReference>
<dbReference type="STRING" id="123320.SAMN06309945_1487"/>
<evidence type="ECO:0008006" key="4">
    <source>
        <dbReference type="Google" id="ProtNLM"/>
    </source>
</evidence>
<evidence type="ECO:0000313" key="2">
    <source>
        <dbReference type="EMBL" id="SKC50074.1"/>
    </source>
</evidence>
<keyword evidence="1" id="KW-0472">Membrane</keyword>
<proteinExistence type="predicted"/>
<name>A0A1T5JFD8_9MICO</name>
<keyword evidence="1" id="KW-0812">Transmembrane</keyword>
<sequence length="150" mass="16277">MSPYRERLWPAPWIYISTALVIPASILVLAPISWVAGVITAVILYGGMTTLFVVGAPTISVGDGELRAGRARISLDLVGTPKAFTGTDAALQRGRKLDARAYMLFRGWISGVVRIPVLDDNDPTPYWLVSTREPQKLAAAIEGSRRPESV</sequence>
<feature type="transmembrane region" description="Helical" evidence="1">
    <location>
        <begin position="12"/>
        <end position="36"/>
    </location>
</feature>
<evidence type="ECO:0000256" key="1">
    <source>
        <dbReference type="SAM" id="Phobius"/>
    </source>
</evidence>